<keyword evidence="4" id="KW-1185">Reference proteome</keyword>
<accession>A0A0D2J1C9</accession>
<keyword evidence="2" id="KW-0732">Signal</keyword>
<feature type="region of interest" description="Disordered" evidence="1">
    <location>
        <begin position="192"/>
        <end position="256"/>
    </location>
</feature>
<feature type="compositionally biased region" description="Gly residues" evidence="1">
    <location>
        <begin position="37"/>
        <end position="46"/>
    </location>
</feature>
<feature type="compositionally biased region" description="Low complexity" evidence="1">
    <location>
        <begin position="238"/>
        <end position="256"/>
    </location>
</feature>
<feature type="chain" id="PRO_5002261182" evidence="2">
    <location>
        <begin position="23"/>
        <end position="319"/>
    </location>
</feature>
<dbReference type="Proteomes" id="UP000053617">
    <property type="component" value="Unassembled WGS sequence"/>
</dbReference>
<dbReference type="EMBL" id="KN847480">
    <property type="protein sequence ID" value="KIX02700.1"/>
    <property type="molecule type" value="Genomic_DNA"/>
</dbReference>
<gene>
    <name evidence="3" type="ORF">Z518_08642</name>
</gene>
<evidence type="ECO:0000313" key="4">
    <source>
        <dbReference type="Proteomes" id="UP000053617"/>
    </source>
</evidence>
<feature type="compositionally biased region" description="Low complexity" evidence="1">
    <location>
        <begin position="192"/>
        <end position="220"/>
    </location>
</feature>
<name>A0A0D2J1C9_9EURO</name>
<evidence type="ECO:0000313" key="3">
    <source>
        <dbReference type="EMBL" id="KIX02700.1"/>
    </source>
</evidence>
<feature type="region of interest" description="Disordered" evidence="1">
    <location>
        <begin position="32"/>
        <end position="56"/>
    </location>
</feature>
<dbReference type="GeneID" id="25296713"/>
<protein>
    <submittedName>
        <fullName evidence="3">Uncharacterized protein</fullName>
    </submittedName>
</protein>
<evidence type="ECO:0000256" key="1">
    <source>
        <dbReference type="SAM" id="MobiDB-lite"/>
    </source>
</evidence>
<dbReference type="AlphaFoldDB" id="A0A0D2J1C9"/>
<dbReference type="RefSeq" id="XP_013269836.1">
    <property type="nucleotide sequence ID" value="XM_013414382.1"/>
</dbReference>
<dbReference type="OrthoDB" id="4161527at2759"/>
<sequence>MPAVRSLFTLSVLATCLAQVLADGHMGGDMGDDKGGEGGFGSFGGGSDKDMTEGSWEGGNSYDQYMTQTMYEASVMTVEMPTTIFKAEDCPPAATSTITETSTVTAASACSSAVTAYVTQWMNAPPGCWCGGGEAPMSGWEMGWGGPSPLGDAPVFTSFNAAFTQGLSSIPASEAVQTGVTVAGAAAAPSPTAAVSVGGFSTEESSSMTTSGTESSGSSSVPSNMAESTKAGEAPEPEASTTTTTSSSSASISTTLSETTTMISTTSISLASAEAASTTGDGSFPVGSFQTLDPATLTLKNAYTLGIGKRAPQPTLLSP</sequence>
<dbReference type="VEuPathDB" id="FungiDB:Z518_08642"/>
<proteinExistence type="predicted"/>
<organism evidence="3 4">
    <name type="scientific">Rhinocladiella mackenziei CBS 650.93</name>
    <dbReference type="NCBI Taxonomy" id="1442369"/>
    <lineage>
        <taxon>Eukaryota</taxon>
        <taxon>Fungi</taxon>
        <taxon>Dikarya</taxon>
        <taxon>Ascomycota</taxon>
        <taxon>Pezizomycotina</taxon>
        <taxon>Eurotiomycetes</taxon>
        <taxon>Chaetothyriomycetidae</taxon>
        <taxon>Chaetothyriales</taxon>
        <taxon>Herpotrichiellaceae</taxon>
        <taxon>Rhinocladiella</taxon>
    </lineage>
</organism>
<dbReference type="HOGENOM" id="CLU_047730_0_0_1"/>
<reference evidence="3 4" key="1">
    <citation type="submission" date="2015-01" db="EMBL/GenBank/DDBJ databases">
        <title>The Genome Sequence of Rhinocladiella mackenzie CBS 650.93.</title>
        <authorList>
            <consortium name="The Broad Institute Genomics Platform"/>
            <person name="Cuomo C."/>
            <person name="de Hoog S."/>
            <person name="Gorbushina A."/>
            <person name="Stielow B."/>
            <person name="Teixiera M."/>
            <person name="Abouelleil A."/>
            <person name="Chapman S.B."/>
            <person name="Priest M."/>
            <person name="Young S.K."/>
            <person name="Wortman J."/>
            <person name="Nusbaum C."/>
            <person name="Birren B."/>
        </authorList>
    </citation>
    <scope>NUCLEOTIDE SEQUENCE [LARGE SCALE GENOMIC DNA]</scope>
    <source>
        <strain evidence="3 4">CBS 650.93</strain>
    </source>
</reference>
<feature type="signal peptide" evidence="2">
    <location>
        <begin position="1"/>
        <end position="22"/>
    </location>
</feature>
<evidence type="ECO:0000256" key="2">
    <source>
        <dbReference type="SAM" id="SignalP"/>
    </source>
</evidence>